<organism evidence="1 2">
    <name type="scientific">Terriglobus saanensis (strain ATCC BAA-1853 / DSM 23119 / SP1PR4)</name>
    <dbReference type="NCBI Taxonomy" id="401053"/>
    <lineage>
        <taxon>Bacteria</taxon>
        <taxon>Pseudomonadati</taxon>
        <taxon>Acidobacteriota</taxon>
        <taxon>Terriglobia</taxon>
        <taxon>Terriglobales</taxon>
        <taxon>Acidobacteriaceae</taxon>
        <taxon>Terriglobus</taxon>
    </lineage>
</organism>
<keyword evidence="2" id="KW-1185">Reference proteome</keyword>
<dbReference type="HOGENOM" id="CLU_3158763_0_0_0"/>
<gene>
    <name evidence="1" type="ordered locus">AciPR4_0067</name>
</gene>
<evidence type="ECO:0000313" key="2">
    <source>
        <dbReference type="Proteomes" id="UP000006844"/>
    </source>
</evidence>
<protein>
    <submittedName>
        <fullName evidence="1">Uncharacterized protein</fullName>
    </submittedName>
</protein>
<evidence type="ECO:0000313" key="1">
    <source>
        <dbReference type="EMBL" id="ADV80908.1"/>
    </source>
</evidence>
<reference evidence="1 2" key="1">
    <citation type="journal article" date="2012" name="Stand. Genomic Sci.">
        <title>Complete genome sequence of Terriglobus saanensis type strain SP1PR4(T), an Acidobacteria from tundra soil.</title>
        <authorList>
            <person name="Rawat S.R."/>
            <person name="Mannisto M.K."/>
            <person name="Starovoytov V."/>
            <person name="Goodwin L."/>
            <person name="Nolan M."/>
            <person name="Hauser L."/>
            <person name="Land M."/>
            <person name="Davenport K.W."/>
            <person name="Woyke T."/>
            <person name="Haggblom M.M."/>
        </authorList>
    </citation>
    <scope>NUCLEOTIDE SEQUENCE</scope>
    <source>
        <strain evidence="2">ATCC BAA-1853 / DSM 23119 / SP1PR4</strain>
    </source>
</reference>
<name>E8UY98_TERSS</name>
<dbReference type="AlphaFoldDB" id="E8UY98"/>
<sequence>MCFAHNPHIAKSAMYGAPGFVGFLGFCLYEEADLFALLREDKGRVGGS</sequence>
<accession>E8UY98</accession>
<dbReference type="KEGG" id="tsa:AciPR4_0067"/>
<proteinExistence type="predicted"/>
<dbReference type="EMBL" id="CP002467">
    <property type="protein sequence ID" value="ADV80908.1"/>
    <property type="molecule type" value="Genomic_DNA"/>
</dbReference>
<dbReference type="Proteomes" id="UP000006844">
    <property type="component" value="Chromosome"/>
</dbReference>